<keyword evidence="8" id="KW-0677">Repeat</keyword>
<dbReference type="Gene3D" id="1.10.260.170">
    <property type="match status" value="1"/>
</dbReference>
<evidence type="ECO:0000256" key="11">
    <source>
        <dbReference type="ARBA" id="ARBA00023163"/>
    </source>
</evidence>
<keyword evidence="6 15" id="KW-0808">Transferase</keyword>
<evidence type="ECO:0000256" key="15">
    <source>
        <dbReference type="PIRNR" id="PIRNR017570"/>
    </source>
</evidence>
<keyword evidence="19" id="KW-1185">Reference proteome</keyword>
<keyword evidence="12 15" id="KW-0539">Nucleus</keyword>
<comment type="function">
    <text evidence="1 15">Histone methyltransferase that specifically trimethylates histone H3 to form H3K79me3. This methylation is required for telomere silencing and for the pachytene checkpoint during the meiotic cell cycle by allowing the recruitment of RAD9 to double strand breaks. Nucleosomes are preferred as substrate compared to free histone.</text>
</comment>
<keyword evidence="10 15" id="KW-0805">Transcription regulation</keyword>
<evidence type="ECO:0000256" key="14">
    <source>
        <dbReference type="ARBA" id="ARBA00047770"/>
    </source>
</evidence>
<evidence type="ECO:0000259" key="17">
    <source>
        <dbReference type="PROSITE" id="PS51569"/>
    </source>
</evidence>
<dbReference type="PANTHER" id="PTHR21451">
    <property type="entry name" value="HISTONE H3 METHYLTRANSFERASE"/>
    <property type="match status" value="1"/>
</dbReference>
<comment type="caution">
    <text evidence="18">The sequence shown here is derived from an EMBL/GenBank/DDBJ whole genome shotgun (WGS) entry which is preliminary data.</text>
</comment>
<keyword evidence="7 15" id="KW-0949">S-adenosyl-L-methionine</keyword>
<dbReference type="SUPFAM" id="SSF53335">
    <property type="entry name" value="S-adenosyl-L-methionine-dependent methyltransferases"/>
    <property type="match status" value="1"/>
</dbReference>
<proteinExistence type="inferred from homology"/>
<keyword evidence="5 15" id="KW-0489">Methyltransferase</keyword>
<evidence type="ECO:0000256" key="4">
    <source>
        <dbReference type="ARBA" id="ARBA00020987"/>
    </source>
</evidence>
<evidence type="ECO:0000256" key="12">
    <source>
        <dbReference type="ARBA" id="ARBA00023242"/>
    </source>
</evidence>
<name>A0ABR4D0K4_9HELO</name>
<dbReference type="EC" id="2.1.1.360" evidence="3 15"/>
<keyword evidence="9 15" id="KW-0156">Chromatin regulator</keyword>
<dbReference type="Proteomes" id="UP001595075">
    <property type="component" value="Unassembled WGS sequence"/>
</dbReference>
<dbReference type="EMBL" id="JAZHXI010000001">
    <property type="protein sequence ID" value="KAL2075306.1"/>
    <property type="molecule type" value="Genomic_DNA"/>
</dbReference>
<dbReference type="InterPro" id="IPR030445">
    <property type="entry name" value="H3-K79_meTrfase"/>
</dbReference>
<dbReference type="Gene3D" id="3.40.50.150">
    <property type="entry name" value="Vaccinia Virus protein VP39"/>
    <property type="match status" value="1"/>
</dbReference>
<reference evidence="18 19" key="1">
    <citation type="journal article" date="2024" name="Commun. Biol.">
        <title>Comparative genomic analysis of thermophilic fungi reveals convergent evolutionary adaptations and gene losses.</title>
        <authorList>
            <person name="Steindorff A.S."/>
            <person name="Aguilar-Pontes M.V."/>
            <person name="Robinson A.J."/>
            <person name="Andreopoulos B."/>
            <person name="LaButti K."/>
            <person name="Kuo A."/>
            <person name="Mondo S."/>
            <person name="Riley R."/>
            <person name="Otillar R."/>
            <person name="Haridas S."/>
            <person name="Lipzen A."/>
            <person name="Grimwood J."/>
            <person name="Schmutz J."/>
            <person name="Clum A."/>
            <person name="Reid I.D."/>
            <person name="Moisan M.C."/>
            <person name="Butler G."/>
            <person name="Nguyen T.T.M."/>
            <person name="Dewar K."/>
            <person name="Conant G."/>
            <person name="Drula E."/>
            <person name="Henrissat B."/>
            <person name="Hansel C."/>
            <person name="Singer S."/>
            <person name="Hutchinson M.I."/>
            <person name="de Vries R.P."/>
            <person name="Natvig D.O."/>
            <person name="Powell A.J."/>
            <person name="Tsang A."/>
            <person name="Grigoriev I.V."/>
        </authorList>
    </citation>
    <scope>NUCLEOTIDE SEQUENCE [LARGE SCALE GENOMIC DNA]</scope>
    <source>
        <strain evidence="18 19">CBS 494.80</strain>
    </source>
</reference>
<dbReference type="InterPro" id="IPR025789">
    <property type="entry name" value="DOT1_dom"/>
</dbReference>
<keyword evidence="11 15" id="KW-0804">Transcription</keyword>
<accession>A0ABR4D0K4</accession>
<evidence type="ECO:0000256" key="7">
    <source>
        <dbReference type="ARBA" id="ARBA00022691"/>
    </source>
</evidence>
<evidence type="ECO:0000256" key="2">
    <source>
        <dbReference type="ARBA" id="ARBA00004123"/>
    </source>
</evidence>
<organism evidence="18 19">
    <name type="scientific">Oculimacula yallundae</name>
    <dbReference type="NCBI Taxonomy" id="86028"/>
    <lineage>
        <taxon>Eukaryota</taxon>
        <taxon>Fungi</taxon>
        <taxon>Dikarya</taxon>
        <taxon>Ascomycota</taxon>
        <taxon>Pezizomycotina</taxon>
        <taxon>Leotiomycetes</taxon>
        <taxon>Helotiales</taxon>
        <taxon>Ploettnerulaceae</taxon>
        <taxon>Oculimacula</taxon>
    </lineage>
</organism>
<feature type="compositionally biased region" description="Polar residues" evidence="16">
    <location>
        <begin position="35"/>
        <end position="48"/>
    </location>
</feature>
<comment type="catalytic activity">
    <reaction evidence="14 15">
        <text>L-lysyl(79)-[histone H3] + 3 S-adenosyl-L-methionine = N(6),N(6),N(6)-trimethyl-L-lysyl(79)-[histone H3] + 3 S-adenosyl-L-homocysteine + 3 H(+)</text>
        <dbReference type="Rhea" id="RHEA:60328"/>
        <dbReference type="Rhea" id="RHEA-COMP:15549"/>
        <dbReference type="Rhea" id="RHEA-COMP:15552"/>
        <dbReference type="ChEBI" id="CHEBI:15378"/>
        <dbReference type="ChEBI" id="CHEBI:29969"/>
        <dbReference type="ChEBI" id="CHEBI:57856"/>
        <dbReference type="ChEBI" id="CHEBI:59789"/>
        <dbReference type="ChEBI" id="CHEBI:61961"/>
        <dbReference type="EC" id="2.1.1.360"/>
    </reaction>
</comment>
<dbReference type="Pfam" id="PF08123">
    <property type="entry name" value="DOT1"/>
    <property type="match status" value="1"/>
</dbReference>
<gene>
    <name evidence="18" type="ORF">VTL71DRAFT_249</name>
</gene>
<dbReference type="CDD" id="cd02440">
    <property type="entry name" value="AdoMet_MTases"/>
    <property type="match status" value="1"/>
</dbReference>
<dbReference type="PANTHER" id="PTHR21451:SF0">
    <property type="entry name" value="HISTONE-LYSINE N-METHYLTRANSFERASE, H3 LYSINE-79 SPECIFIC"/>
    <property type="match status" value="1"/>
</dbReference>
<sequence length="526" mass="58509">MFGGAKTKIKPRKGVVTTVRVQVEKKKAPLASVGRAQQISIRPQQSRDISARPSPSSATASPTPATPAYDTPESSSHLRPPKRKAGRQLTPTNTHQHTPLMSDSDTGGNSTGSDLDDRSFKRQKVDQEVDTKRRLRSKDAFSEEHGSDFLMIHAADLVPDTGSSRSHITTPENVTVQLRYPSASQRERFNLDFGKDRIDTFEEIVDVARIVRDVYLTKAQAKVFKKPNTGVIRRLVKAKNAITSQSKSRRNLDPSLLQDFRHAVQFYNNTMKRLLDDGTLAKNLDDMHHLPLDMVRFIMQQVYDRAVSPSVDLLKNYEPASDGVYGELLSPLVDRTLRQCKLKSDQVFVDLGSGVGNVVLQAALEFGCDSWGCEMMPNACELARKQAAEFGARCRLWGLKAGKVHLEEGNFFDNKAIVEVLKRADVVLVNNEKFGPETNESLRLLFLDLKDGCHIISLKSFATGNERSPGDIANLIQNVDGGEYVEGDVSWSNGGGQYFIATKDNAHIDRMLAAQEKRKADHLKLH</sequence>
<comment type="subcellular location">
    <subcellularLocation>
        <location evidence="2 15">Nucleus</location>
    </subcellularLocation>
</comment>
<evidence type="ECO:0000256" key="1">
    <source>
        <dbReference type="ARBA" id="ARBA00003482"/>
    </source>
</evidence>
<evidence type="ECO:0000256" key="6">
    <source>
        <dbReference type="ARBA" id="ARBA00022679"/>
    </source>
</evidence>
<feature type="region of interest" description="Disordered" evidence="16">
    <location>
        <begin position="24"/>
        <end position="133"/>
    </location>
</feature>
<feature type="compositionally biased region" description="Polar residues" evidence="16">
    <location>
        <begin position="89"/>
        <end position="101"/>
    </location>
</feature>
<dbReference type="InterPro" id="IPR021162">
    <property type="entry name" value="Dot1"/>
</dbReference>
<evidence type="ECO:0000313" key="18">
    <source>
        <dbReference type="EMBL" id="KAL2075306.1"/>
    </source>
</evidence>
<feature type="compositionally biased region" description="Low complexity" evidence="16">
    <location>
        <begin position="102"/>
        <end position="113"/>
    </location>
</feature>
<evidence type="ECO:0000256" key="5">
    <source>
        <dbReference type="ARBA" id="ARBA00022603"/>
    </source>
</evidence>
<feature type="domain" description="DOT1" evidence="17">
    <location>
        <begin position="185"/>
        <end position="516"/>
    </location>
</feature>
<dbReference type="InterPro" id="IPR029063">
    <property type="entry name" value="SAM-dependent_MTases_sf"/>
</dbReference>
<protein>
    <recommendedName>
        <fullName evidence="4 15">Histone-lysine N-methyltransferase, H3 lysine-79 specific</fullName>
        <ecNumber evidence="3 15">2.1.1.360</ecNumber>
    </recommendedName>
    <alternativeName>
        <fullName evidence="13 15">Histone H3-K79 methyltransferase</fullName>
    </alternativeName>
</protein>
<dbReference type="PIRSF" id="PIRSF017570">
    <property type="entry name" value="Histone_H3-K79_MeTrfase"/>
    <property type="match status" value="1"/>
</dbReference>
<comment type="similarity">
    <text evidence="15">Belongs to the class I-like SAM-binding methyltransferase superfamily. DOT1 family.</text>
</comment>
<evidence type="ECO:0000256" key="9">
    <source>
        <dbReference type="ARBA" id="ARBA00022853"/>
    </source>
</evidence>
<evidence type="ECO:0000256" key="8">
    <source>
        <dbReference type="ARBA" id="ARBA00022737"/>
    </source>
</evidence>
<evidence type="ECO:0000256" key="3">
    <source>
        <dbReference type="ARBA" id="ARBA00012190"/>
    </source>
</evidence>
<evidence type="ECO:0000313" key="19">
    <source>
        <dbReference type="Proteomes" id="UP001595075"/>
    </source>
</evidence>
<evidence type="ECO:0000256" key="10">
    <source>
        <dbReference type="ARBA" id="ARBA00023015"/>
    </source>
</evidence>
<evidence type="ECO:0000256" key="16">
    <source>
        <dbReference type="SAM" id="MobiDB-lite"/>
    </source>
</evidence>
<feature type="compositionally biased region" description="Basic and acidic residues" evidence="16">
    <location>
        <begin position="115"/>
        <end position="133"/>
    </location>
</feature>
<evidence type="ECO:0000256" key="13">
    <source>
        <dbReference type="ARBA" id="ARBA00029821"/>
    </source>
</evidence>
<dbReference type="PROSITE" id="PS51569">
    <property type="entry name" value="DOT1"/>
    <property type="match status" value="1"/>
</dbReference>
<feature type="compositionally biased region" description="Low complexity" evidence="16">
    <location>
        <begin position="51"/>
        <end position="68"/>
    </location>
</feature>